<evidence type="ECO:0000313" key="2">
    <source>
        <dbReference type="Proteomes" id="UP001500021"/>
    </source>
</evidence>
<dbReference type="EMBL" id="BAAAFA010000001">
    <property type="protein sequence ID" value="GAA0811368.1"/>
    <property type="molecule type" value="Genomic_DNA"/>
</dbReference>
<evidence type="ECO:0000313" key="1">
    <source>
        <dbReference type="EMBL" id="GAA0811368.1"/>
    </source>
</evidence>
<reference evidence="1 2" key="1">
    <citation type="journal article" date="2019" name="Int. J. Syst. Evol. Microbiol.">
        <title>The Global Catalogue of Microorganisms (GCM) 10K type strain sequencing project: providing services to taxonomists for standard genome sequencing and annotation.</title>
        <authorList>
            <consortium name="The Broad Institute Genomics Platform"/>
            <consortium name="The Broad Institute Genome Sequencing Center for Infectious Disease"/>
            <person name="Wu L."/>
            <person name="Ma J."/>
        </authorList>
    </citation>
    <scope>NUCLEOTIDE SEQUENCE [LARGE SCALE GENOMIC DNA]</scope>
    <source>
        <strain evidence="1 2">JCM 15608</strain>
    </source>
</reference>
<gene>
    <name evidence="1" type="ORF">GCM10009111_03780</name>
</gene>
<sequence length="1354" mass="156797">MINCSTKLHFLKSGLELEASVHDAIDKTIKLIFEHNNISQSIGPSQVTSKTNVRLCFYKYFHNHRKANRVKFNEEWCRELFAISLEENKDYSSLDTISLLLPAIKDEESVTKTLYNITKSNFRLFFYILWAQRAVLLPFDYKPPKARSTDSSKWIEIGLKIYPETLQLVRNVHFQDKRFEDLSNHLDTGKNFVKDFGYHCLIASTWYSIEDIDLDDIFSFKEFYINLRRKNASYEKKIKSLPFSSMLKGFLSYAPERCRFKLNDLIKIQLERQDKFNSELDGAELKVHKQFHFDVNLTNKLKFILTGNALDRAIAISLRHTFDVLLSRHYNNEVSMKTHGALRDFKTTRLGFIYVFKSVKPLNKSDLIHLYELLEHDYIAKQDFNQFISKEKDFGFWKVEYSDNFKSALKVFFLELYSAGAILLPFDFTPVNTQGKDYSEGRYPELFNIFLQHKQHLTSKDKERAQKVGLLYKAIIASSWRNVEDIQLSDALEYQRMHQQKKDVNQTKLTLALGDLLTLIYRYAPDRCNFKLNDIHLTLSEVPTASLIKKLDQGKMISQVGNEWITLTNRYINEKKATGIKSIRGLEGILGKLINHICIDLPRELGQESELIPNFPSQFKRKHFIGDQEIPSFKEKLRKSLGNESFNANLRAISLFFDWILLNNDGDISGFVNPISDLDFVRAPRRKGTNKKAFPRRQFSHIHSFTSAICEFYWYLISENRFVPGGVSSRHCYDTQEIGYVPLVLIDGRFQPIYYVPSNLTYEITSMKNGELYNYPTFQVLFENLIALETGLRHIHIRWLDREKFDLTHNQIPQSSNSHISELQVHYIAANESDKIEVSTDKVKTEPWKPYVSSRVHNLLRRLKAFQDTLDIEVPALWYDYHEGSIHGKIKSLFCSMDATKDSPNVIEDEPCRVQYKRLLFFYDLFIQLSGLDIQQLGTTSKKSLQKIEDARNLVKQERDANPKLSERRLTMLLWKYATKAAFYFNGQYKTDFKPHGTRASVASEKIKVLPPQAIQDYITGHESRAVLSYYIQVDPDWLKEVGDYNENILLSEQHLKSTTNRNLTDEQKARVKKNLQKVVEHDPTLLGNDFGAVGFTAENSKEDIVGGLKTIAMTPVSNCAFMPTHICPFGGVCPKEIKEEFGELQCGQCYFSVKTVDHIPRILAHIRKLNDELKEKTENIIQAHEAGADFEALDVKEQERNQIANEEAAWTYTYELLQINLANLKGRCADGTKEFLVARPDILMEYFVKGEVEDNIVNALLLRIQDANAFQEYFTPQLKAQITQIRNKILINQKKFDQLLEQPDGFELIDEFRGILRTFTEAQGISLKDATKLLSEPLRGPEGNIKLLEVING</sequence>
<dbReference type="RefSeq" id="WP_343814353.1">
    <property type="nucleotide sequence ID" value="NZ_BAAAFA010000001.1"/>
</dbReference>
<dbReference type="Proteomes" id="UP001500021">
    <property type="component" value="Unassembled WGS sequence"/>
</dbReference>
<comment type="caution">
    <text evidence="1">The sequence shown here is derived from an EMBL/GenBank/DDBJ whole genome shotgun (WGS) entry which is preliminary data.</text>
</comment>
<protein>
    <submittedName>
        <fullName evidence="1">Uncharacterized protein</fullName>
    </submittedName>
</protein>
<keyword evidence="2" id="KW-1185">Reference proteome</keyword>
<organism evidence="1 2">
    <name type="scientific">Colwellia asteriadis</name>
    <dbReference type="NCBI Taxonomy" id="517723"/>
    <lineage>
        <taxon>Bacteria</taxon>
        <taxon>Pseudomonadati</taxon>
        <taxon>Pseudomonadota</taxon>
        <taxon>Gammaproteobacteria</taxon>
        <taxon>Alteromonadales</taxon>
        <taxon>Colwelliaceae</taxon>
        <taxon>Colwellia</taxon>
    </lineage>
</organism>
<accession>A0ABN1L300</accession>
<proteinExistence type="predicted"/>
<name>A0ABN1L300_9GAMM</name>